<dbReference type="AlphaFoldDB" id="A0ABD1UFV5"/>
<accession>A0ABD1UFV5</accession>
<keyword evidence="2" id="KW-1185">Reference proteome</keyword>
<name>A0ABD1UFV5_9LAMI</name>
<gene>
    <name evidence="1" type="ORF">Adt_08682</name>
</gene>
<dbReference type="Proteomes" id="UP001604336">
    <property type="component" value="Unassembled WGS sequence"/>
</dbReference>
<organism evidence="1 2">
    <name type="scientific">Abeliophyllum distichum</name>
    <dbReference type="NCBI Taxonomy" id="126358"/>
    <lineage>
        <taxon>Eukaryota</taxon>
        <taxon>Viridiplantae</taxon>
        <taxon>Streptophyta</taxon>
        <taxon>Embryophyta</taxon>
        <taxon>Tracheophyta</taxon>
        <taxon>Spermatophyta</taxon>
        <taxon>Magnoliopsida</taxon>
        <taxon>eudicotyledons</taxon>
        <taxon>Gunneridae</taxon>
        <taxon>Pentapetalae</taxon>
        <taxon>asterids</taxon>
        <taxon>lamiids</taxon>
        <taxon>Lamiales</taxon>
        <taxon>Oleaceae</taxon>
        <taxon>Forsythieae</taxon>
        <taxon>Abeliophyllum</taxon>
    </lineage>
</organism>
<reference evidence="2" key="1">
    <citation type="submission" date="2024-07" db="EMBL/GenBank/DDBJ databases">
        <title>Two chromosome-level genome assemblies of Korean endemic species Abeliophyllum distichum and Forsythia ovata (Oleaceae).</title>
        <authorList>
            <person name="Jang H."/>
        </authorList>
    </citation>
    <scope>NUCLEOTIDE SEQUENCE [LARGE SCALE GENOMIC DNA]</scope>
</reference>
<proteinExistence type="predicted"/>
<protein>
    <submittedName>
        <fullName evidence="1">RING/U-box superfamily protein</fullName>
    </submittedName>
</protein>
<dbReference type="EMBL" id="JBFOLK010000003">
    <property type="protein sequence ID" value="KAL2523628.1"/>
    <property type="molecule type" value="Genomic_DNA"/>
</dbReference>
<evidence type="ECO:0000313" key="1">
    <source>
        <dbReference type="EMBL" id="KAL2523628.1"/>
    </source>
</evidence>
<comment type="caution">
    <text evidence="1">The sequence shown here is derived from an EMBL/GenBank/DDBJ whole genome shotgun (WGS) entry which is preliminary data.</text>
</comment>
<evidence type="ECO:0000313" key="2">
    <source>
        <dbReference type="Proteomes" id="UP001604336"/>
    </source>
</evidence>
<sequence length="113" mass="12555">MPSDPRSKFVPSIEIPNRKTWQRPNTALPPNASNFSNIVLEIMDGFVPMVSATFGNFRMYASLCRVFSPIFDVQLHGVSNANRFGATLGYHFLNSGSFQGTGSHVYKEIGQLQ</sequence>